<dbReference type="Pfam" id="PF05199">
    <property type="entry name" value="GMC_oxred_C"/>
    <property type="match status" value="1"/>
</dbReference>
<dbReference type="InterPro" id="IPR007867">
    <property type="entry name" value="GMC_OxRtase_C"/>
</dbReference>
<name>A0A9P6JCN6_9FUNG</name>
<feature type="non-terminal residue" evidence="3">
    <location>
        <position position="259"/>
    </location>
</feature>
<evidence type="ECO:0000313" key="4">
    <source>
        <dbReference type="Proteomes" id="UP000749646"/>
    </source>
</evidence>
<dbReference type="InterPro" id="IPR036188">
    <property type="entry name" value="FAD/NAD-bd_sf"/>
</dbReference>
<feature type="domain" description="Glucose-methanol-choline oxidoreductase C-terminal" evidence="2">
    <location>
        <begin position="151"/>
        <end position="259"/>
    </location>
</feature>
<reference evidence="3" key="1">
    <citation type="journal article" date="2020" name="Fungal Divers.">
        <title>Resolving the Mortierellaceae phylogeny through synthesis of multi-gene phylogenetics and phylogenomics.</title>
        <authorList>
            <person name="Vandepol N."/>
            <person name="Liber J."/>
            <person name="Desiro A."/>
            <person name="Na H."/>
            <person name="Kennedy M."/>
            <person name="Barry K."/>
            <person name="Grigoriev I.V."/>
            <person name="Miller A.N."/>
            <person name="O'Donnell K."/>
            <person name="Stajich J.E."/>
            <person name="Bonito G."/>
        </authorList>
    </citation>
    <scope>NUCLEOTIDE SEQUENCE</scope>
    <source>
        <strain evidence="3">MES-2147</strain>
    </source>
</reference>
<evidence type="ECO:0000259" key="2">
    <source>
        <dbReference type="Pfam" id="PF05199"/>
    </source>
</evidence>
<sequence length="259" mass="28600">VGANLVDHLGIAVVFKSRNRCDNGQPHLIFGKSILSFIKYKARGTGAISSQIGEAANFVRLEEIAPDFVAREKANGTYQERASGPNSPHIELIFTPIFNRQHGTIMPSDTKNYYSIVALLLNPCSSGKLTIAPKFNPSGDTQTKTKGNGSPDFETVIDPNYFSDPFDLRVMAEAVKFIRRLARRMNEDPEIGGRECYPGEQDVPDHDDAGLQAYVRTAVETYYHPTSTCRMGPTSDTLAVVDNRLNVYGIDRLRVIDAS</sequence>
<dbReference type="PANTHER" id="PTHR11552:SF147">
    <property type="entry name" value="CHOLINE DEHYDROGENASE, MITOCHONDRIAL"/>
    <property type="match status" value="1"/>
</dbReference>
<dbReference type="InterPro" id="IPR012132">
    <property type="entry name" value="GMC_OxRdtase"/>
</dbReference>
<proteinExistence type="inferred from homology"/>
<keyword evidence="4" id="KW-1185">Reference proteome</keyword>
<feature type="non-terminal residue" evidence="3">
    <location>
        <position position="1"/>
    </location>
</feature>
<dbReference type="Proteomes" id="UP000749646">
    <property type="component" value="Unassembled WGS sequence"/>
</dbReference>
<dbReference type="OrthoDB" id="269227at2759"/>
<gene>
    <name evidence="3" type="ORF">BGZ65_000035</name>
</gene>
<dbReference type="EMBL" id="JAAAHW010005627">
    <property type="protein sequence ID" value="KAF9967373.1"/>
    <property type="molecule type" value="Genomic_DNA"/>
</dbReference>
<accession>A0A9P6JCN6</accession>
<dbReference type="AlphaFoldDB" id="A0A9P6JCN6"/>
<dbReference type="SUPFAM" id="SSF51905">
    <property type="entry name" value="FAD/NAD(P)-binding domain"/>
    <property type="match status" value="1"/>
</dbReference>
<organism evidence="3 4">
    <name type="scientific">Modicella reniformis</name>
    <dbReference type="NCBI Taxonomy" id="1440133"/>
    <lineage>
        <taxon>Eukaryota</taxon>
        <taxon>Fungi</taxon>
        <taxon>Fungi incertae sedis</taxon>
        <taxon>Mucoromycota</taxon>
        <taxon>Mortierellomycotina</taxon>
        <taxon>Mortierellomycetes</taxon>
        <taxon>Mortierellales</taxon>
        <taxon>Mortierellaceae</taxon>
        <taxon>Modicella</taxon>
    </lineage>
</organism>
<dbReference type="PANTHER" id="PTHR11552">
    <property type="entry name" value="GLUCOSE-METHANOL-CHOLINE GMC OXIDOREDUCTASE"/>
    <property type="match status" value="1"/>
</dbReference>
<dbReference type="Gene3D" id="3.50.50.60">
    <property type="entry name" value="FAD/NAD(P)-binding domain"/>
    <property type="match status" value="1"/>
</dbReference>
<protein>
    <recommendedName>
        <fullName evidence="2">Glucose-methanol-choline oxidoreductase C-terminal domain-containing protein</fullName>
    </recommendedName>
</protein>
<comment type="similarity">
    <text evidence="1">Belongs to the GMC oxidoreductase family.</text>
</comment>
<evidence type="ECO:0000256" key="1">
    <source>
        <dbReference type="ARBA" id="ARBA00010790"/>
    </source>
</evidence>
<dbReference type="SUPFAM" id="SSF54373">
    <property type="entry name" value="FAD-linked reductases, C-terminal domain"/>
    <property type="match status" value="1"/>
</dbReference>
<dbReference type="GO" id="GO:0016614">
    <property type="term" value="F:oxidoreductase activity, acting on CH-OH group of donors"/>
    <property type="evidence" value="ECO:0007669"/>
    <property type="project" value="InterPro"/>
</dbReference>
<dbReference type="Gene3D" id="3.30.560.10">
    <property type="entry name" value="Glucose Oxidase, domain 3"/>
    <property type="match status" value="1"/>
</dbReference>
<comment type="caution">
    <text evidence="3">The sequence shown here is derived from an EMBL/GenBank/DDBJ whole genome shotgun (WGS) entry which is preliminary data.</text>
</comment>
<dbReference type="GO" id="GO:0050660">
    <property type="term" value="F:flavin adenine dinucleotide binding"/>
    <property type="evidence" value="ECO:0007669"/>
    <property type="project" value="InterPro"/>
</dbReference>
<evidence type="ECO:0000313" key="3">
    <source>
        <dbReference type="EMBL" id="KAF9967373.1"/>
    </source>
</evidence>